<reference evidence="2" key="1">
    <citation type="submission" date="2015-03" db="EMBL/GenBank/DDBJ databases">
        <title>MIGS Cultured Bacterial/Archaeal sample from Brevibacillus laterosporus.</title>
        <authorList>
            <person name="Zeng D."/>
            <person name="Zhu L."/>
            <person name="Dong G."/>
            <person name="Ye W."/>
            <person name="Ren D."/>
            <person name="Wu L."/>
            <person name="Xu J."/>
            <person name="Li G."/>
            <person name="Guo L."/>
        </authorList>
    </citation>
    <scope>NUCLEOTIDE SEQUENCE</scope>
    <source>
        <strain evidence="2">B9</strain>
    </source>
</reference>
<dbReference type="Pfam" id="PF18352">
    <property type="entry name" value="Gp138_N"/>
    <property type="match status" value="1"/>
</dbReference>
<dbReference type="Gene3D" id="2.40.50.230">
    <property type="entry name" value="Gp5 N-terminal domain"/>
    <property type="match status" value="1"/>
</dbReference>
<accession>A0A0F7EF89</accession>
<dbReference type="InterPro" id="IPR037026">
    <property type="entry name" value="Vgr_OB-fold_dom_sf"/>
</dbReference>
<dbReference type="RefSeq" id="WP_031411366.1">
    <property type="nucleotide sequence ID" value="NZ_CP011074.1"/>
</dbReference>
<gene>
    <name evidence="2" type="ORF">EX87_02820</name>
</gene>
<dbReference type="EMBL" id="CP011074">
    <property type="protein sequence ID" value="AKF92722.1"/>
    <property type="molecule type" value="Genomic_DNA"/>
</dbReference>
<feature type="domain" description="Phage protein Gp138 N-terminal" evidence="1">
    <location>
        <begin position="22"/>
        <end position="118"/>
    </location>
</feature>
<organism evidence="2">
    <name type="scientific">Brevibacillus laterosporus</name>
    <name type="common">Bacillus laterosporus</name>
    <dbReference type="NCBI Taxonomy" id="1465"/>
    <lineage>
        <taxon>Bacteria</taxon>
        <taxon>Bacillati</taxon>
        <taxon>Bacillota</taxon>
        <taxon>Bacilli</taxon>
        <taxon>Bacillales</taxon>
        <taxon>Paenibacillaceae</taxon>
        <taxon>Brevibacillus</taxon>
    </lineage>
</organism>
<sequence>MDEVLKDWLESELRQLHTATVAKVVTYDKATRRASVQPLMKQKVKGRGIVPLPLLEGVPVLKQHFEVAGMVQEYLPVLQPGQIVLLVFSERAIDQALKGEHTLPNARRRHSLSDALVVGVLA</sequence>
<dbReference type="AlphaFoldDB" id="A0A0F7EF89"/>
<evidence type="ECO:0000313" key="2">
    <source>
        <dbReference type="EMBL" id="AKF92722.1"/>
    </source>
</evidence>
<dbReference type="InterPro" id="IPR041599">
    <property type="entry name" value="Gp138_N"/>
</dbReference>
<evidence type="ECO:0000259" key="1">
    <source>
        <dbReference type="Pfam" id="PF18352"/>
    </source>
</evidence>
<proteinExistence type="predicted"/>
<protein>
    <recommendedName>
        <fullName evidence="1">Phage protein Gp138 N-terminal domain-containing protein</fullName>
    </recommendedName>
</protein>
<name>A0A0F7EF89_BRELA</name>